<sequence>MTHPDQRTIEVNGRHYRLPSQPTVVVCVDGCEFAYLEAAVAAGAAPFIGSMLEGGAAFRGDCVIPSFTNPNNLSIVCGVPPSVHGICGNYFWDPAANGGAGAAVMMNDPVYLRTGTLLAAAADAGAAVAVVTAKDKLRGLLGWQLKGICFSAEKADKVTREENGIDGVLDLVGLPLPDVYSAALSEFVFAAGLRLAQTRKLDLMYLSTTDYIQHKWAPGTEGANAFYAMMDGYLAQLDALGWVIGLTADHGMNAKHDPQTGEPNVIYLQDVLDDWLDVSTARVILPITDPYVVHHGALGSFATVYLPRDVDAAWVIDRIGRLPGVEVVLERRAACARFELPEDRIGDIVVIGAKHVVLGTRRDEHDLSGLTVPLRSHGGISEQEVPLLFNRRVQLLGAGSGGNEGKRLRNFDIFDVALNRVSPS</sequence>
<accession>A0A1X7LUS3</accession>
<dbReference type="Gene3D" id="3.30.1360.110">
    <property type="entry name" value="Domain 2, Phosphonoacetate Hydrolase"/>
    <property type="match status" value="1"/>
</dbReference>
<dbReference type="SUPFAM" id="SSF53649">
    <property type="entry name" value="Alkaline phosphatase-like"/>
    <property type="match status" value="1"/>
</dbReference>
<dbReference type="Pfam" id="PF01663">
    <property type="entry name" value="Phosphodiest"/>
    <property type="match status" value="1"/>
</dbReference>
<dbReference type="PANTHER" id="PTHR10151">
    <property type="entry name" value="ECTONUCLEOTIDE PYROPHOSPHATASE/PHOSPHODIESTERASE"/>
    <property type="match status" value="1"/>
</dbReference>
<dbReference type="InterPro" id="IPR017850">
    <property type="entry name" value="Alkaline_phosphatase_core_sf"/>
</dbReference>
<dbReference type="RefSeq" id="WP_085487999.1">
    <property type="nucleotide sequence ID" value="NZ_FXAT01000010.1"/>
</dbReference>
<dbReference type="NCBIfam" id="TIGR02335">
    <property type="entry name" value="hydr_PhnA"/>
    <property type="match status" value="1"/>
</dbReference>
<keyword evidence="2" id="KW-1185">Reference proteome</keyword>
<dbReference type="AlphaFoldDB" id="A0A1X7LUS3"/>
<keyword evidence="1" id="KW-0378">Hydrolase</keyword>
<dbReference type="Proteomes" id="UP000193228">
    <property type="component" value="Unassembled WGS sequence"/>
</dbReference>
<organism evidence="1 2">
    <name type="scientific">Paraburkholderia susongensis</name>
    <dbReference type="NCBI Taxonomy" id="1515439"/>
    <lineage>
        <taxon>Bacteria</taxon>
        <taxon>Pseudomonadati</taxon>
        <taxon>Pseudomonadota</taxon>
        <taxon>Betaproteobacteria</taxon>
        <taxon>Burkholderiales</taxon>
        <taxon>Burkholderiaceae</taxon>
        <taxon>Paraburkholderia</taxon>
    </lineage>
</organism>
<dbReference type="InterPro" id="IPR012710">
    <property type="entry name" value="Phosphonoacetate_hydro"/>
</dbReference>
<dbReference type="Gene3D" id="3.40.720.10">
    <property type="entry name" value="Alkaline Phosphatase, subunit A"/>
    <property type="match status" value="1"/>
</dbReference>
<dbReference type="InterPro" id="IPR023116">
    <property type="entry name" value="Phosphonoacetate_hydro_insert"/>
</dbReference>
<dbReference type="PANTHER" id="PTHR10151:SF120">
    <property type="entry name" value="BIS(5'-ADENOSYL)-TRIPHOSPHATASE"/>
    <property type="match status" value="1"/>
</dbReference>
<dbReference type="EMBL" id="FXAT01000010">
    <property type="protein sequence ID" value="SMG57621.1"/>
    <property type="molecule type" value="Genomic_DNA"/>
</dbReference>
<protein>
    <submittedName>
        <fullName evidence="1">Phosphonoacetate hydrolase</fullName>
    </submittedName>
</protein>
<proteinExistence type="predicted"/>
<dbReference type="OrthoDB" id="9771966at2"/>
<evidence type="ECO:0000313" key="2">
    <source>
        <dbReference type="Proteomes" id="UP000193228"/>
    </source>
</evidence>
<dbReference type="InterPro" id="IPR002591">
    <property type="entry name" value="Phosphodiest/P_Trfase"/>
</dbReference>
<dbReference type="GO" id="GO:0047400">
    <property type="term" value="F:phosphonoacetate hydrolase activity"/>
    <property type="evidence" value="ECO:0007669"/>
    <property type="project" value="InterPro"/>
</dbReference>
<name>A0A1X7LUS3_9BURK</name>
<evidence type="ECO:0000313" key="1">
    <source>
        <dbReference type="EMBL" id="SMG57621.1"/>
    </source>
</evidence>
<reference evidence="2" key="1">
    <citation type="submission" date="2017-04" db="EMBL/GenBank/DDBJ databases">
        <authorList>
            <person name="Varghese N."/>
            <person name="Submissions S."/>
        </authorList>
    </citation>
    <scope>NUCLEOTIDE SEQUENCE [LARGE SCALE GENOMIC DNA]</scope>
    <source>
        <strain evidence="2">LMG 29540</strain>
    </source>
</reference>
<gene>
    <name evidence="1" type="ORF">SAMN06265784_1102</name>
</gene>
<dbReference type="STRING" id="1515439.SAMN06265784_1102"/>